<proteinExistence type="predicted"/>
<evidence type="ECO:0000313" key="2">
    <source>
        <dbReference type="Proteomes" id="UP000476411"/>
    </source>
</evidence>
<reference evidence="1 2" key="1">
    <citation type="submission" date="2020-01" db="EMBL/GenBank/DDBJ databases">
        <title>Complete genome sequence of Chitinophaga sp. H33E-04 isolated from quinoa roots.</title>
        <authorList>
            <person name="Weon H.-Y."/>
            <person name="Lee S.A."/>
        </authorList>
    </citation>
    <scope>NUCLEOTIDE SEQUENCE [LARGE SCALE GENOMIC DNA]</scope>
    <source>
        <strain evidence="1 2">H33E-04</strain>
    </source>
</reference>
<name>A0A6B9ZGF3_9BACT</name>
<dbReference type="AlphaFoldDB" id="A0A6B9ZGF3"/>
<accession>A0A6B9ZGF3</accession>
<protein>
    <submittedName>
        <fullName evidence="1">Uncharacterized protein</fullName>
    </submittedName>
</protein>
<gene>
    <name evidence="1" type="ORF">GWR21_13355</name>
</gene>
<sequence length="153" mass="18178">MFWEERLEYIKNKLGPAEFTDPFTAGVGILKKIDDRFFIRDPNYFLTHWTDRIRHKVAVGSTAKGNLWSMLKLLPDTSNYWWVPVYEAYPDCKPHVYNCSVRAIKWLLTYHIEGFFIVDKHYNWCLYCCRRKEEQTMEVFKAGNGITPLDGKL</sequence>
<organism evidence="1 2">
    <name type="scientific">Chitinophaga agri</name>
    <dbReference type="NCBI Taxonomy" id="2703787"/>
    <lineage>
        <taxon>Bacteria</taxon>
        <taxon>Pseudomonadati</taxon>
        <taxon>Bacteroidota</taxon>
        <taxon>Chitinophagia</taxon>
        <taxon>Chitinophagales</taxon>
        <taxon>Chitinophagaceae</taxon>
        <taxon>Chitinophaga</taxon>
    </lineage>
</organism>
<keyword evidence="2" id="KW-1185">Reference proteome</keyword>
<dbReference type="EMBL" id="CP048113">
    <property type="protein sequence ID" value="QHS60541.1"/>
    <property type="molecule type" value="Genomic_DNA"/>
</dbReference>
<dbReference type="KEGG" id="chih:GWR21_13355"/>
<dbReference type="RefSeq" id="WP_162332231.1">
    <property type="nucleotide sequence ID" value="NZ_CP048113.1"/>
</dbReference>
<evidence type="ECO:0000313" key="1">
    <source>
        <dbReference type="EMBL" id="QHS60541.1"/>
    </source>
</evidence>
<dbReference type="Proteomes" id="UP000476411">
    <property type="component" value="Chromosome"/>
</dbReference>